<dbReference type="InterPro" id="IPR004358">
    <property type="entry name" value="Sig_transdc_His_kin-like_C"/>
</dbReference>
<evidence type="ECO:0000259" key="8">
    <source>
        <dbReference type="PROSITE" id="PS50109"/>
    </source>
</evidence>
<dbReference type="SUPFAM" id="SSF47384">
    <property type="entry name" value="Homodimeric domain of signal transducing histidine kinase"/>
    <property type="match status" value="1"/>
</dbReference>
<dbReference type="CDD" id="cd00082">
    <property type="entry name" value="HisKA"/>
    <property type="match status" value="1"/>
</dbReference>
<dbReference type="SMART" id="SM00387">
    <property type="entry name" value="HATPase_c"/>
    <property type="match status" value="1"/>
</dbReference>
<comment type="catalytic activity">
    <reaction evidence="1">
        <text>ATP + protein L-histidine = ADP + protein N-phospho-L-histidine.</text>
        <dbReference type="EC" id="2.7.13.3"/>
    </reaction>
</comment>
<keyword evidence="7" id="KW-0472">Membrane</keyword>
<evidence type="ECO:0000256" key="7">
    <source>
        <dbReference type="SAM" id="Phobius"/>
    </source>
</evidence>
<dbReference type="Gene3D" id="3.30.565.10">
    <property type="entry name" value="Histidine kinase-like ATPase, C-terminal domain"/>
    <property type="match status" value="1"/>
</dbReference>
<keyword evidence="6" id="KW-0902">Two-component regulatory system</keyword>
<dbReference type="AlphaFoldDB" id="A0A7L5E3V3"/>
<keyword evidence="5 9" id="KW-0418">Kinase</keyword>
<evidence type="ECO:0000313" key="9">
    <source>
        <dbReference type="EMBL" id="QJD95026.1"/>
    </source>
</evidence>
<dbReference type="PANTHER" id="PTHR43711:SF1">
    <property type="entry name" value="HISTIDINE KINASE 1"/>
    <property type="match status" value="1"/>
</dbReference>
<name>A0A7L5E3V3_9SPHI</name>
<protein>
    <recommendedName>
        <fullName evidence="2">histidine kinase</fullName>
        <ecNumber evidence="2">2.7.13.3</ecNumber>
    </recommendedName>
</protein>
<dbReference type="SUPFAM" id="SSF55874">
    <property type="entry name" value="ATPase domain of HSP90 chaperone/DNA topoisomerase II/histidine kinase"/>
    <property type="match status" value="1"/>
</dbReference>
<dbReference type="InterPro" id="IPR050736">
    <property type="entry name" value="Sensor_HK_Regulatory"/>
</dbReference>
<evidence type="ECO:0000256" key="3">
    <source>
        <dbReference type="ARBA" id="ARBA00022553"/>
    </source>
</evidence>
<dbReference type="InterPro" id="IPR003594">
    <property type="entry name" value="HATPase_dom"/>
</dbReference>
<evidence type="ECO:0000256" key="5">
    <source>
        <dbReference type="ARBA" id="ARBA00022777"/>
    </source>
</evidence>
<dbReference type="EC" id="2.7.13.3" evidence="2"/>
<organism evidence="9 10">
    <name type="scientific">Mucilaginibacter robiniae</name>
    <dbReference type="NCBI Taxonomy" id="2728022"/>
    <lineage>
        <taxon>Bacteria</taxon>
        <taxon>Pseudomonadati</taxon>
        <taxon>Bacteroidota</taxon>
        <taxon>Sphingobacteriia</taxon>
        <taxon>Sphingobacteriales</taxon>
        <taxon>Sphingobacteriaceae</taxon>
        <taxon>Mucilaginibacter</taxon>
    </lineage>
</organism>
<feature type="domain" description="Histidine kinase" evidence="8">
    <location>
        <begin position="229"/>
        <end position="442"/>
    </location>
</feature>
<evidence type="ECO:0000313" key="10">
    <source>
        <dbReference type="Proteomes" id="UP000503278"/>
    </source>
</evidence>
<dbReference type="Pfam" id="PF02518">
    <property type="entry name" value="HATPase_c"/>
    <property type="match status" value="1"/>
</dbReference>
<evidence type="ECO:0000256" key="6">
    <source>
        <dbReference type="ARBA" id="ARBA00023012"/>
    </source>
</evidence>
<keyword evidence="4" id="KW-0808">Transferase</keyword>
<dbReference type="PANTHER" id="PTHR43711">
    <property type="entry name" value="TWO-COMPONENT HISTIDINE KINASE"/>
    <property type="match status" value="1"/>
</dbReference>
<dbReference type="FunFam" id="3.30.565.10:FF:000006">
    <property type="entry name" value="Sensor histidine kinase WalK"/>
    <property type="match status" value="1"/>
</dbReference>
<dbReference type="RefSeq" id="WP_169606043.1">
    <property type="nucleotide sequence ID" value="NZ_CP051682.1"/>
</dbReference>
<dbReference type="InterPro" id="IPR036890">
    <property type="entry name" value="HATPase_C_sf"/>
</dbReference>
<dbReference type="KEGG" id="mrob:HH214_03590"/>
<sequence length="442" mass="50736">MKSFFFKKIYSPCYTDFQNYYTLQNLEAIRNGSLVFFILNAGIRLFYILFPEGFRHAPNIVPYNITNWIFVSITPLFFIGSQALIKNYRHKSKATVLTLSFTLAFALYIILSGMVCSFIAMHNPRNTLTLYLIGLLSISVLCVFEYLHALLLTITTGAFFTIFLFYVKHDAAERIYNEITSIIVLSTFYLISRYIYTFKANHYNHLNEITQKNSEIEKASRFKTEVLGMVAHDLRNPIGAIESLTMMMELDELDDDMQDNVNMIKASCVKARTIINDLLDVARNEDPSLMELVHLDVNELLLSFVKDWNSRKNSNEVVFIAPDYPLYADINPEKFHRVIDNLVSNAMKFSVDGGKIEIHLHQQNKYIYIEVKDYGMGIPQHMLPYIFDRFSKAGRTGIRGEQSTGLGLSIVRQIVENHHGKIEVSSTENQGSSFKIQLPQPA</sequence>
<proteinExistence type="predicted"/>
<feature type="transmembrane region" description="Helical" evidence="7">
    <location>
        <begin position="65"/>
        <end position="85"/>
    </location>
</feature>
<dbReference type="GO" id="GO:0000155">
    <property type="term" value="F:phosphorelay sensor kinase activity"/>
    <property type="evidence" value="ECO:0007669"/>
    <property type="project" value="InterPro"/>
</dbReference>
<gene>
    <name evidence="9" type="ORF">HH214_03590</name>
</gene>
<dbReference type="InterPro" id="IPR003661">
    <property type="entry name" value="HisK_dim/P_dom"/>
</dbReference>
<evidence type="ECO:0000256" key="2">
    <source>
        <dbReference type="ARBA" id="ARBA00012438"/>
    </source>
</evidence>
<feature type="transmembrane region" description="Helical" evidence="7">
    <location>
        <begin position="149"/>
        <end position="167"/>
    </location>
</feature>
<dbReference type="InterPro" id="IPR036097">
    <property type="entry name" value="HisK_dim/P_sf"/>
</dbReference>
<feature type="transmembrane region" description="Helical" evidence="7">
    <location>
        <begin position="97"/>
        <end position="121"/>
    </location>
</feature>
<dbReference type="Pfam" id="PF00512">
    <property type="entry name" value="HisKA"/>
    <property type="match status" value="1"/>
</dbReference>
<feature type="transmembrane region" description="Helical" evidence="7">
    <location>
        <begin position="33"/>
        <end position="50"/>
    </location>
</feature>
<evidence type="ECO:0000256" key="1">
    <source>
        <dbReference type="ARBA" id="ARBA00000085"/>
    </source>
</evidence>
<dbReference type="Proteomes" id="UP000503278">
    <property type="component" value="Chromosome"/>
</dbReference>
<dbReference type="Gene3D" id="1.10.287.130">
    <property type="match status" value="1"/>
</dbReference>
<dbReference type="InterPro" id="IPR005467">
    <property type="entry name" value="His_kinase_dom"/>
</dbReference>
<feature type="transmembrane region" description="Helical" evidence="7">
    <location>
        <begin position="179"/>
        <end position="196"/>
    </location>
</feature>
<dbReference type="SMART" id="SM00388">
    <property type="entry name" value="HisKA"/>
    <property type="match status" value="1"/>
</dbReference>
<keyword evidence="10" id="KW-1185">Reference proteome</keyword>
<dbReference type="EMBL" id="CP051682">
    <property type="protein sequence ID" value="QJD95026.1"/>
    <property type="molecule type" value="Genomic_DNA"/>
</dbReference>
<dbReference type="PRINTS" id="PR00344">
    <property type="entry name" value="BCTRLSENSOR"/>
</dbReference>
<dbReference type="PROSITE" id="PS50109">
    <property type="entry name" value="HIS_KIN"/>
    <property type="match status" value="1"/>
</dbReference>
<accession>A0A7L5E3V3</accession>
<evidence type="ECO:0000256" key="4">
    <source>
        <dbReference type="ARBA" id="ARBA00022679"/>
    </source>
</evidence>
<reference evidence="9 10" key="1">
    <citation type="submission" date="2020-04" db="EMBL/GenBank/DDBJ databases">
        <title>Genome sequencing of novel species.</title>
        <authorList>
            <person name="Heo J."/>
            <person name="Kim S.-J."/>
            <person name="Kim J.-S."/>
            <person name="Hong S.-B."/>
            <person name="Kwon S.-W."/>
        </authorList>
    </citation>
    <scope>NUCLEOTIDE SEQUENCE [LARGE SCALE GENOMIC DNA]</scope>
    <source>
        <strain evidence="9 10">F39-2</strain>
    </source>
</reference>
<keyword evidence="3" id="KW-0597">Phosphoprotein</keyword>
<keyword evidence="7" id="KW-1133">Transmembrane helix</keyword>
<keyword evidence="7" id="KW-0812">Transmembrane</keyword>